<gene>
    <name evidence="1" type="ORF">TM448B05239_0003</name>
</gene>
<organism evidence="1">
    <name type="scientific">viral metagenome</name>
    <dbReference type="NCBI Taxonomy" id="1070528"/>
    <lineage>
        <taxon>unclassified sequences</taxon>
        <taxon>metagenomes</taxon>
        <taxon>organismal metagenomes</taxon>
    </lineage>
</organism>
<name>A0A6M3Y0X8_9ZZZZ</name>
<protein>
    <submittedName>
        <fullName evidence="1">Uncharacterized protein</fullName>
    </submittedName>
</protein>
<evidence type="ECO:0000313" key="1">
    <source>
        <dbReference type="EMBL" id="QJI03840.1"/>
    </source>
</evidence>
<dbReference type="AlphaFoldDB" id="A0A6M3Y0X8"/>
<sequence>MNEQKIRDLKAELEQVDYEEFEELRKRLETLEFKFNELIDVLRANKSVSKSAVFTKVKEAES</sequence>
<dbReference type="EMBL" id="MT145124">
    <property type="protein sequence ID" value="QJI03840.1"/>
    <property type="molecule type" value="Genomic_DNA"/>
</dbReference>
<reference evidence="1" key="1">
    <citation type="submission" date="2020-03" db="EMBL/GenBank/DDBJ databases">
        <title>The deep terrestrial virosphere.</title>
        <authorList>
            <person name="Holmfeldt K."/>
            <person name="Nilsson E."/>
            <person name="Simone D."/>
            <person name="Lopez-Fernandez M."/>
            <person name="Wu X."/>
            <person name="de Brujin I."/>
            <person name="Lundin D."/>
            <person name="Andersson A."/>
            <person name="Bertilsson S."/>
            <person name="Dopson M."/>
        </authorList>
    </citation>
    <scope>NUCLEOTIDE SEQUENCE</scope>
    <source>
        <strain evidence="1">TM448B05239</strain>
    </source>
</reference>
<proteinExistence type="predicted"/>
<accession>A0A6M3Y0X8</accession>